<keyword evidence="3" id="KW-1185">Reference proteome</keyword>
<feature type="domain" description="STAS" evidence="1">
    <location>
        <begin position="1"/>
        <end position="106"/>
    </location>
</feature>
<dbReference type="Pfam" id="PF01740">
    <property type="entry name" value="STAS"/>
    <property type="match status" value="1"/>
</dbReference>
<dbReference type="RefSeq" id="WP_257919809.1">
    <property type="nucleotide sequence ID" value="NZ_JAMXQV010000004.1"/>
</dbReference>
<sequence>MTELRPTAAAEVLAVAGEVDLLSASTLEDAIAAALAREPALLVIDLTEVSFLASVGMTVLLKARRAEATRLRVVAPADGAVGRALELMGLREVLAIATTRADALSE</sequence>
<dbReference type="PROSITE" id="PS50801">
    <property type="entry name" value="STAS"/>
    <property type="match status" value="1"/>
</dbReference>
<dbReference type="EMBL" id="JAMXQV010000004">
    <property type="protein sequence ID" value="MCR6483180.1"/>
    <property type="molecule type" value="Genomic_DNA"/>
</dbReference>
<dbReference type="SUPFAM" id="SSF52091">
    <property type="entry name" value="SpoIIaa-like"/>
    <property type="match status" value="1"/>
</dbReference>
<dbReference type="InterPro" id="IPR036513">
    <property type="entry name" value="STAS_dom_sf"/>
</dbReference>
<accession>A0A9X2NEN2</accession>
<reference evidence="2" key="1">
    <citation type="submission" date="2022-06" db="EMBL/GenBank/DDBJ databases">
        <title>Amycolatopsis iheyaensis sp. nov., a new species of the genus Amycolatopsis isolated from soil in Iheya island, Japan.</title>
        <authorList>
            <person name="Ngamcharungchit C."/>
            <person name="Kanto H."/>
            <person name="Take A."/>
            <person name="Intra B."/>
            <person name="Matsumoto A."/>
            <person name="Panbangred W."/>
            <person name="Inahashi Y."/>
        </authorList>
    </citation>
    <scope>NUCLEOTIDE SEQUENCE</scope>
    <source>
        <strain evidence="2">OK19-0408</strain>
    </source>
</reference>
<protein>
    <submittedName>
        <fullName evidence="2">STAS domain-containing protein</fullName>
    </submittedName>
</protein>
<name>A0A9X2NEN2_9PSEU</name>
<evidence type="ECO:0000313" key="2">
    <source>
        <dbReference type="EMBL" id="MCR6483180.1"/>
    </source>
</evidence>
<gene>
    <name evidence="2" type="ORF">M8542_10160</name>
</gene>
<dbReference type="GO" id="GO:0043856">
    <property type="term" value="F:anti-sigma factor antagonist activity"/>
    <property type="evidence" value="ECO:0007669"/>
    <property type="project" value="TreeGrafter"/>
</dbReference>
<proteinExistence type="predicted"/>
<dbReference type="PANTHER" id="PTHR33495">
    <property type="entry name" value="ANTI-SIGMA FACTOR ANTAGONIST TM_1081-RELATED-RELATED"/>
    <property type="match status" value="1"/>
</dbReference>
<dbReference type="InterPro" id="IPR002645">
    <property type="entry name" value="STAS_dom"/>
</dbReference>
<dbReference type="Gene3D" id="3.30.750.24">
    <property type="entry name" value="STAS domain"/>
    <property type="match status" value="1"/>
</dbReference>
<organism evidence="2 3">
    <name type="scientific">Amycolatopsis iheyensis</name>
    <dbReference type="NCBI Taxonomy" id="2945988"/>
    <lineage>
        <taxon>Bacteria</taxon>
        <taxon>Bacillati</taxon>
        <taxon>Actinomycetota</taxon>
        <taxon>Actinomycetes</taxon>
        <taxon>Pseudonocardiales</taxon>
        <taxon>Pseudonocardiaceae</taxon>
        <taxon>Amycolatopsis</taxon>
    </lineage>
</organism>
<comment type="caution">
    <text evidence="2">The sequence shown here is derived from an EMBL/GenBank/DDBJ whole genome shotgun (WGS) entry which is preliminary data.</text>
</comment>
<dbReference type="PANTHER" id="PTHR33495:SF13">
    <property type="entry name" value="ANTI-SIGMA-F FACTOR ANTAGONIST RSFB"/>
    <property type="match status" value="1"/>
</dbReference>
<dbReference type="Proteomes" id="UP001144096">
    <property type="component" value="Unassembled WGS sequence"/>
</dbReference>
<evidence type="ECO:0000313" key="3">
    <source>
        <dbReference type="Proteomes" id="UP001144096"/>
    </source>
</evidence>
<dbReference type="CDD" id="cd07043">
    <property type="entry name" value="STAS_anti-anti-sigma_factors"/>
    <property type="match status" value="1"/>
</dbReference>
<dbReference type="AlphaFoldDB" id="A0A9X2NEN2"/>
<evidence type="ECO:0000259" key="1">
    <source>
        <dbReference type="PROSITE" id="PS50801"/>
    </source>
</evidence>